<gene>
    <name evidence="3" type="ORF">ETU09_08970</name>
</gene>
<accession>A0A563D919</accession>
<name>A0A563D919_9FLAO</name>
<feature type="region of interest" description="Disordered" evidence="1">
    <location>
        <begin position="38"/>
        <end position="84"/>
    </location>
</feature>
<evidence type="ECO:0000256" key="2">
    <source>
        <dbReference type="SAM" id="SignalP"/>
    </source>
</evidence>
<feature type="chain" id="PRO_5022190582" description="Cytochrome C551" evidence="2">
    <location>
        <begin position="21"/>
        <end position="84"/>
    </location>
</feature>
<dbReference type="Proteomes" id="UP000319499">
    <property type="component" value="Unassembled WGS sequence"/>
</dbReference>
<evidence type="ECO:0008006" key="5">
    <source>
        <dbReference type="Google" id="ProtNLM"/>
    </source>
</evidence>
<feature type="signal peptide" evidence="2">
    <location>
        <begin position="1"/>
        <end position="20"/>
    </location>
</feature>
<sequence length="84" mass="9117">MKKNILVVTLFSLIAFSCKAPGGNKEIFPENILENQKSDSLKAENTSLPQKDAKEKAVTSNNDSIQVKNDSTSTSLVTDSTKSK</sequence>
<keyword evidence="4" id="KW-1185">Reference proteome</keyword>
<reference evidence="3 4" key="1">
    <citation type="submission" date="2019-02" db="EMBL/GenBank/DDBJ databases">
        <title>Apibacter muscae sp. nov.: a novel member of the house fly microbiota.</title>
        <authorList>
            <person name="Park R."/>
        </authorList>
    </citation>
    <scope>NUCLEOTIDE SEQUENCE [LARGE SCALE GENOMIC DNA]</scope>
    <source>
        <strain evidence="3 4">AL1</strain>
    </source>
</reference>
<evidence type="ECO:0000313" key="3">
    <source>
        <dbReference type="EMBL" id="TWP26686.1"/>
    </source>
</evidence>
<protein>
    <recommendedName>
        <fullName evidence="5">Cytochrome C551</fullName>
    </recommendedName>
</protein>
<organism evidence="3 4">
    <name type="scientific">Apibacter muscae</name>
    <dbReference type="NCBI Taxonomy" id="2509004"/>
    <lineage>
        <taxon>Bacteria</taxon>
        <taxon>Pseudomonadati</taxon>
        <taxon>Bacteroidota</taxon>
        <taxon>Flavobacteriia</taxon>
        <taxon>Flavobacteriales</taxon>
        <taxon>Weeksellaceae</taxon>
        <taxon>Apibacter</taxon>
    </lineage>
</organism>
<dbReference type="EMBL" id="SELH01000025">
    <property type="protein sequence ID" value="TWP26686.1"/>
    <property type="molecule type" value="Genomic_DNA"/>
</dbReference>
<feature type="compositionally biased region" description="Polar residues" evidence="1">
    <location>
        <begin position="58"/>
        <end position="69"/>
    </location>
</feature>
<dbReference type="PROSITE" id="PS51257">
    <property type="entry name" value="PROKAR_LIPOPROTEIN"/>
    <property type="match status" value="1"/>
</dbReference>
<dbReference type="RefSeq" id="WP_146263105.1">
    <property type="nucleotide sequence ID" value="NZ_SELG01000041.1"/>
</dbReference>
<evidence type="ECO:0000313" key="4">
    <source>
        <dbReference type="Proteomes" id="UP000319499"/>
    </source>
</evidence>
<evidence type="ECO:0000256" key="1">
    <source>
        <dbReference type="SAM" id="MobiDB-lite"/>
    </source>
</evidence>
<comment type="caution">
    <text evidence="3">The sequence shown here is derived from an EMBL/GenBank/DDBJ whole genome shotgun (WGS) entry which is preliminary data.</text>
</comment>
<feature type="compositionally biased region" description="Low complexity" evidence="1">
    <location>
        <begin position="70"/>
        <end position="84"/>
    </location>
</feature>
<proteinExistence type="predicted"/>
<dbReference type="AlphaFoldDB" id="A0A563D919"/>
<keyword evidence="2" id="KW-0732">Signal</keyword>